<protein>
    <submittedName>
        <fullName evidence="1">Uncharacterized protein</fullName>
    </submittedName>
</protein>
<sequence>HHFSTLFSEHVHVRPNLSGINFKEPTEAENESLIRPFSEAEVKGVIWSCEGDKSPGPDEFKLHFL</sequence>
<proteinExistence type="predicted"/>
<comment type="caution">
    <text evidence="1">The sequence shown here is derived from an EMBL/GenBank/DDBJ whole genome shotgun (WGS) entry which is preliminary data.</text>
</comment>
<feature type="non-terminal residue" evidence="1">
    <location>
        <position position="1"/>
    </location>
</feature>
<reference evidence="1 2" key="1">
    <citation type="journal article" date="2018" name="Front. Plant Sci.">
        <title>Red Clover (Trifolium pratense) and Zigzag Clover (T. medium) - A Picture of Genomic Similarities and Differences.</title>
        <authorList>
            <person name="Dluhosova J."/>
            <person name="Istvanek J."/>
            <person name="Nedelnik J."/>
            <person name="Repkova J."/>
        </authorList>
    </citation>
    <scope>NUCLEOTIDE SEQUENCE [LARGE SCALE GENOMIC DNA]</scope>
    <source>
        <strain evidence="2">cv. 10/8</strain>
        <tissue evidence="1">Leaf</tissue>
    </source>
</reference>
<keyword evidence="2" id="KW-1185">Reference proteome</keyword>
<dbReference type="AlphaFoldDB" id="A0A392RPT8"/>
<organism evidence="1 2">
    <name type="scientific">Trifolium medium</name>
    <dbReference type="NCBI Taxonomy" id="97028"/>
    <lineage>
        <taxon>Eukaryota</taxon>
        <taxon>Viridiplantae</taxon>
        <taxon>Streptophyta</taxon>
        <taxon>Embryophyta</taxon>
        <taxon>Tracheophyta</taxon>
        <taxon>Spermatophyta</taxon>
        <taxon>Magnoliopsida</taxon>
        <taxon>eudicotyledons</taxon>
        <taxon>Gunneridae</taxon>
        <taxon>Pentapetalae</taxon>
        <taxon>rosids</taxon>
        <taxon>fabids</taxon>
        <taxon>Fabales</taxon>
        <taxon>Fabaceae</taxon>
        <taxon>Papilionoideae</taxon>
        <taxon>50 kb inversion clade</taxon>
        <taxon>NPAAA clade</taxon>
        <taxon>Hologalegina</taxon>
        <taxon>IRL clade</taxon>
        <taxon>Trifolieae</taxon>
        <taxon>Trifolium</taxon>
    </lineage>
</organism>
<name>A0A392RPT8_9FABA</name>
<accession>A0A392RPT8</accession>
<evidence type="ECO:0000313" key="2">
    <source>
        <dbReference type="Proteomes" id="UP000265520"/>
    </source>
</evidence>
<evidence type="ECO:0000313" key="1">
    <source>
        <dbReference type="EMBL" id="MCI38678.1"/>
    </source>
</evidence>
<dbReference type="EMBL" id="LXQA010258478">
    <property type="protein sequence ID" value="MCI38678.1"/>
    <property type="molecule type" value="Genomic_DNA"/>
</dbReference>
<dbReference type="Proteomes" id="UP000265520">
    <property type="component" value="Unassembled WGS sequence"/>
</dbReference>